<comment type="caution">
    <text evidence="4">The sequence shown here is derived from an EMBL/GenBank/DDBJ whole genome shotgun (WGS) entry which is preliminary data.</text>
</comment>
<feature type="compositionally biased region" description="Basic and acidic residues" evidence="2">
    <location>
        <begin position="118"/>
        <end position="127"/>
    </location>
</feature>
<feature type="region of interest" description="Disordered" evidence="2">
    <location>
        <begin position="109"/>
        <end position="144"/>
    </location>
</feature>
<reference evidence="4" key="2">
    <citation type="submission" date="2022-01" db="EMBL/GenBank/DDBJ databases">
        <authorList>
            <person name="Yamashiro T."/>
            <person name="Shiraishi A."/>
            <person name="Satake H."/>
            <person name="Nakayama K."/>
        </authorList>
    </citation>
    <scope>NUCLEOTIDE SEQUENCE</scope>
</reference>
<reference evidence="4" key="1">
    <citation type="journal article" date="2022" name="Int. J. Mol. Sci.">
        <title>Draft Genome of Tanacetum Coccineum: Genomic Comparison of Closely Related Tanacetum-Family Plants.</title>
        <authorList>
            <person name="Yamashiro T."/>
            <person name="Shiraishi A."/>
            <person name="Nakayama K."/>
            <person name="Satake H."/>
        </authorList>
    </citation>
    <scope>NUCLEOTIDE SEQUENCE</scope>
</reference>
<dbReference type="SMART" id="SM00360">
    <property type="entry name" value="RRM"/>
    <property type="match status" value="1"/>
</dbReference>
<feature type="domain" description="RRM" evidence="3">
    <location>
        <begin position="28"/>
        <end position="122"/>
    </location>
</feature>
<dbReference type="PANTHER" id="PTHR33116">
    <property type="entry name" value="REVERSE TRANSCRIPTASE ZINC-BINDING DOMAIN-CONTAINING PROTEIN-RELATED-RELATED"/>
    <property type="match status" value="1"/>
</dbReference>
<dbReference type="PROSITE" id="PS50102">
    <property type="entry name" value="RRM"/>
    <property type="match status" value="1"/>
</dbReference>
<dbReference type="Gene3D" id="3.30.70.330">
    <property type="match status" value="1"/>
</dbReference>
<keyword evidence="4" id="KW-0808">Transferase</keyword>
<dbReference type="CDD" id="cd00590">
    <property type="entry name" value="RRM_SF"/>
    <property type="match status" value="1"/>
</dbReference>
<keyword evidence="1" id="KW-0694">RNA-binding</keyword>
<evidence type="ECO:0000256" key="1">
    <source>
        <dbReference type="PROSITE-ProRule" id="PRU00176"/>
    </source>
</evidence>
<accession>A0ABQ5BGJ6</accession>
<evidence type="ECO:0000313" key="4">
    <source>
        <dbReference type="EMBL" id="GJT12599.1"/>
    </source>
</evidence>
<dbReference type="InterPro" id="IPR000504">
    <property type="entry name" value="RRM_dom"/>
</dbReference>
<proteinExistence type="predicted"/>
<evidence type="ECO:0000259" key="3">
    <source>
        <dbReference type="PROSITE" id="PS50102"/>
    </source>
</evidence>
<name>A0ABQ5BGJ6_9ASTR</name>
<keyword evidence="4" id="KW-0548">Nucleotidyltransferase</keyword>
<evidence type="ECO:0000313" key="5">
    <source>
        <dbReference type="Proteomes" id="UP001151760"/>
    </source>
</evidence>
<dbReference type="InterPro" id="IPR012677">
    <property type="entry name" value="Nucleotide-bd_a/b_plait_sf"/>
</dbReference>
<dbReference type="Proteomes" id="UP001151760">
    <property type="component" value="Unassembled WGS sequence"/>
</dbReference>
<dbReference type="Pfam" id="PF00076">
    <property type="entry name" value="RRM_1"/>
    <property type="match status" value="1"/>
</dbReference>
<protein>
    <submittedName>
        <fullName evidence="4">RNA-directed DNA polymerase, eukaryota</fullName>
    </submittedName>
</protein>
<feature type="compositionally biased region" description="Polar residues" evidence="2">
    <location>
        <begin position="134"/>
        <end position="144"/>
    </location>
</feature>
<organism evidence="4 5">
    <name type="scientific">Tanacetum coccineum</name>
    <dbReference type="NCBI Taxonomy" id="301880"/>
    <lineage>
        <taxon>Eukaryota</taxon>
        <taxon>Viridiplantae</taxon>
        <taxon>Streptophyta</taxon>
        <taxon>Embryophyta</taxon>
        <taxon>Tracheophyta</taxon>
        <taxon>Spermatophyta</taxon>
        <taxon>Magnoliopsida</taxon>
        <taxon>eudicotyledons</taxon>
        <taxon>Gunneridae</taxon>
        <taxon>Pentapetalae</taxon>
        <taxon>asterids</taxon>
        <taxon>campanulids</taxon>
        <taxon>Asterales</taxon>
        <taxon>Asteraceae</taxon>
        <taxon>Asteroideae</taxon>
        <taxon>Anthemideae</taxon>
        <taxon>Anthemidinae</taxon>
        <taxon>Tanacetum</taxon>
    </lineage>
</organism>
<dbReference type="InterPro" id="IPR035979">
    <property type="entry name" value="RBD_domain_sf"/>
</dbReference>
<dbReference type="SUPFAM" id="SSF54928">
    <property type="entry name" value="RNA-binding domain, RBD"/>
    <property type="match status" value="1"/>
</dbReference>
<keyword evidence="4" id="KW-0695">RNA-directed DNA polymerase</keyword>
<dbReference type="PANTHER" id="PTHR33116:SF79">
    <property type="entry name" value="REVERSE TRANSCRIPTASE DOMAIN, ZINC FINGER, CCHC-TYPE-RELATED"/>
    <property type="match status" value="1"/>
</dbReference>
<dbReference type="EMBL" id="BQNB010013160">
    <property type="protein sequence ID" value="GJT12599.1"/>
    <property type="molecule type" value="Genomic_DNA"/>
</dbReference>
<sequence length="894" mass="100561">MGIDDWHVVSRKKHGYRSYEDDVAKISISIYVSNLPETFSAKDLFHACNKYGHVVDSFIPLKRSKEGKRFGFVKFINVSNVERLVGNLCTVWVGRYKLQANKARFGRPPLNGRNIRNSKSDDRHLGGFKEPNVRPTNGNKETRNNSFASVLKSNQPNNLSSSNMIHDSSPAIALDDDCLSANDLSCVAIGKIKDINALSNLSVILNDEGFDDIKISYLGGYWVLIQSKSCASKEKLINHAGVLNWFHELGNANNSFVSDIRLVWIAIEGLPMCAWNNKALSKIVSPWGTLTPVDLVEDSSLPYRKVCVTTKVSTIINDRTKIIVKGKVYWIRIRELEPWSPELDDEFCESSSDDEFVGDEKNNSITGDGFVMFQSLDSLNENIEKVINEQDTPQDKIFRKILWYLQILNRQDIKRRSGSEPSHLLVSLKSSSVGLSGGILCVWDPNSFVKDNATISDYFVAVRGTWLILLLGDINEVRSKQEKVGTIFNETAANAFNHFISTAGLIDLPLEGSSFTWAIKSARNGNLYDTGTHIMLRSCYCYWASRSCLPILVSQESSPRVEARETPLSPYLFILVMESLHLSFNNIINADLFKGIRFDDSLTLSHLFYADDAVFIGKWDRANILTIVRMLKCFFLFGVFQNQYSLRVNSWALESSKEGSASAAANIIGCSTFSTPFSYLGVKVGMSPSRRKAWDEIIGKVSNRLSKWKIKTLSIGGRLTLIKSVLTSLPLYHMSLYKAPLGVLRDLESLRRKFFNGADINEKRFSMISWNKILASKQKGGLGLHPLDRLIAVLYGNRSPFVHTVGNGANTLFWEDCWINDVPLSRSFPRLYALELKKGWKKSSVTILVELVGSISYLLPIDRHRGMASWIFCYRWVNVVPNKGIILALESLFG</sequence>
<dbReference type="GO" id="GO:0003964">
    <property type="term" value="F:RNA-directed DNA polymerase activity"/>
    <property type="evidence" value="ECO:0007669"/>
    <property type="project" value="UniProtKB-KW"/>
</dbReference>
<keyword evidence="5" id="KW-1185">Reference proteome</keyword>
<evidence type="ECO:0000256" key="2">
    <source>
        <dbReference type="SAM" id="MobiDB-lite"/>
    </source>
</evidence>
<gene>
    <name evidence="4" type="ORF">Tco_0859641</name>
</gene>